<accession>A0AAN1XBY1</accession>
<reference evidence="1 2" key="1">
    <citation type="journal article" date="2022" name="Int. J. Syst. Evol. Microbiol.">
        <title>&lt;i&gt;Sideroxyarcus emersonii&lt;/i&gt; gen. nov. sp. nov., a neutrophilic, microaerobic iron- and thiosulfate-oxidizing bacterium isolated from iron-rich wetland sediment.</title>
        <authorList>
            <person name="Kato S."/>
            <person name="Itoh T."/>
            <person name="Iino T."/>
            <person name="Ohkuma M."/>
        </authorList>
    </citation>
    <scope>NUCLEOTIDE SEQUENCE [LARGE SCALE GENOMIC DNA]</scope>
    <source>
        <strain evidence="1 2">MIZ01</strain>
    </source>
</reference>
<evidence type="ECO:0000313" key="1">
    <source>
        <dbReference type="EMBL" id="BCK88692.1"/>
    </source>
</evidence>
<name>A0AAN1XBY1_9PROT</name>
<protein>
    <submittedName>
        <fullName evidence="1">Uncharacterized protein</fullName>
    </submittedName>
</protein>
<dbReference type="EMBL" id="AP023423">
    <property type="protein sequence ID" value="BCK88692.1"/>
    <property type="molecule type" value="Genomic_DNA"/>
</dbReference>
<sequence length="49" mass="5202">MDCAEKLKSFVMQQQGCAQIASSIDSSQGDLPGKMVAKISTNKRGEAGR</sequence>
<proteinExistence type="predicted"/>
<gene>
    <name evidence="1" type="ORF">MIZ01_2497</name>
</gene>
<dbReference type="AlphaFoldDB" id="A0AAN1XBY1"/>
<dbReference type="KEGG" id="seme:MIZ01_2497"/>
<evidence type="ECO:0000313" key="2">
    <source>
        <dbReference type="Proteomes" id="UP001320326"/>
    </source>
</evidence>
<organism evidence="1 2">
    <name type="scientific">Sideroxyarcus emersonii</name>
    <dbReference type="NCBI Taxonomy" id="2764705"/>
    <lineage>
        <taxon>Bacteria</taxon>
        <taxon>Pseudomonadati</taxon>
        <taxon>Pseudomonadota</taxon>
        <taxon>Betaproteobacteria</taxon>
        <taxon>Nitrosomonadales</taxon>
        <taxon>Gallionellaceae</taxon>
        <taxon>Sideroxyarcus</taxon>
    </lineage>
</organism>
<dbReference type="Proteomes" id="UP001320326">
    <property type="component" value="Chromosome"/>
</dbReference>
<keyword evidence="2" id="KW-1185">Reference proteome</keyword>